<evidence type="ECO:0000256" key="2">
    <source>
        <dbReference type="ARBA" id="ARBA00022540"/>
    </source>
</evidence>
<dbReference type="PROSITE" id="PS50249">
    <property type="entry name" value="MPN"/>
    <property type="match status" value="1"/>
</dbReference>
<dbReference type="Proteomes" id="UP001648503">
    <property type="component" value="Unassembled WGS sequence"/>
</dbReference>
<evidence type="ECO:0000256" key="4">
    <source>
        <dbReference type="HAMAP-Rule" id="MF_03007"/>
    </source>
</evidence>
<accession>A0ABQ8F6N2</accession>
<comment type="subcellular location">
    <subcellularLocation>
        <location evidence="4">Cytoplasm</location>
    </subcellularLocation>
</comment>
<comment type="subunit">
    <text evidence="4">Component of the eukaryotic translation initiation factor 3 (eIF-3) complex.</text>
</comment>
<protein>
    <recommendedName>
        <fullName evidence="4">Eukaryotic translation initiation factor 3 subunit H</fullName>
        <shortName evidence="4">eIF3h</shortName>
    </recommendedName>
</protein>
<dbReference type="InterPro" id="IPR050242">
    <property type="entry name" value="JAMM_MPN+_peptidase_M67A"/>
</dbReference>
<evidence type="ECO:0000256" key="3">
    <source>
        <dbReference type="ARBA" id="ARBA00022917"/>
    </source>
</evidence>
<evidence type="ECO:0000313" key="6">
    <source>
        <dbReference type="EMBL" id="KAH6592601.1"/>
    </source>
</evidence>
<keyword evidence="7" id="KW-1185">Reference proteome</keyword>
<evidence type="ECO:0000313" key="7">
    <source>
        <dbReference type="Proteomes" id="UP001648503"/>
    </source>
</evidence>
<gene>
    <name evidence="6" type="ORF">BASA50_007977</name>
</gene>
<dbReference type="EMBL" id="JAFCIX010000377">
    <property type="protein sequence ID" value="KAH6592601.1"/>
    <property type="molecule type" value="Genomic_DNA"/>
</dbReference>
<keyword evidence="2 4" id="KW-0396">Initiation factor</keyword>
<comment type="caution">
    <text evidence="6">The sequence shown here is derived from an EMBL/GenBank/DDBJ whole genome shotgun (WGS) entry which is preliminary data.</text>
</comment>
<keyword evidence="3 4" id="KW-0648">Protein biosynthesis</keyword>
<dbReference type="InterPro" id="IPR045810">
    <property type="entry name" value="eIF3h_C"/>
</dbReference>
<proteinExistence type="inferred from homology"/>
<dbReference type="Pfam" id="PF19445">
    <property type="entry name" value="eIF3h_C"/>
    <property type="match status" value="2"/>
</dbReference>
<name>A0ABQ8F6N2_9FUNG</name>
<dbReference type="Pfam" id="PF01398">
    <property type="entry name" value="JAB"/>
    <property type="match status" value="1"/>
</dbReference>
<feature type="domain" description="MPN" evidence="5">
    <location>
        <begin position="74"/>
        <end position="243"/>
    </location>
</feature>
<evidence type="ECO:0000259" key="5">
    <source>
        <dbReference type="PROSITE" id="PS50249"/>
    </source>
</evidence>
<dbReference type="InterPro" id="IPR027524">
    <property type="entry name" value="eIF3h"/>
</dbReference>
<comment type="function">
    <text evidence="4">Component of the eukaryotic translation initiation factor 3 (eIF-3) complex, which is involved in protein synthesis of a specialized repertoire of mRNAs and, together with other initiation factors, stimulates binding of mRNA and methionyl-tRNAi to the 40S ribosome. The eIF-3 complex specifically targets and initiates translation of a subset of mRNAs involved in cell proliferation.</text>
</comment>
<dbReference type="CDD" id="cd08065">
    <property type="entry name" value="MPN_eIF3h"/>
    <property type="match status" value="1"/>
</dbReference>
<organism evidence="6 7">
    <name type="scientific">Batrachochytrium salamandrivorans</name>
    <dbReference type="NCBI Taxonomy" id="1357716"/>
    <lineage>
        <taxon>Eukaryota</taxon>
        <taxon>Fungi</taxon>
        <taxon>Fungi incertae sedis</taxon>
        <taxon>Chytridiomycota</taxon>
        <taxon>Chytridiomycota incertae sedis</taxon>
        <taxon>Chytridiomycetes</taxon>
        <taxon>Rhizophydiales</taxon>
        <taxon>Rhizophydiales incertae sedis</taxon>
        <taxon>Batrachochytrium</taxon>
    </lineage>
</organism>
<comment type="similarity">
    <text evidence="4">Belongs to the eIF-3 subunit H family.</text>
</comment>
<dbReference type="InterPro" id="IPR000555">
    <property type="entry name" value="JAMM/MPN+_dom"/>
</dbReference>
<dbReference type="PANTHER" id="PTHR10410">
    <property type="entry name" value="EUKARYOTIC TRANSLATION INITIATION FACTOR 3 -RELATED"/>
    <property type="match status" value="1"/>
</dbReference>
<dbReference type="Gene3D" id="3.40.140.10">
    <property type="entry name" value="Cytidine Deaminase, domain 2"/>
    <property type="match status" value="1"/>
</dbReference>
<dbReference type="HAMAP" id="MF_03007">
    <property type="entry name" value="eIF3h"/>
    <property type="match status" value="1"/>
</dbReference>
<keyword evidence="1 4" id="KW-0963">Cytoplasm</keyword>
<dbReference type="InterPro" id="IPR037518">
    <property type="entry name" value="MPN"/>
</dbReference>
<reference evidence="6 7" key="1">
    <citation type="submission" date="2021-02" db="EMBL/GenBank/DDBJ databases">
        <title>Variation within the Batrachochytrium salamandrivorans European outbreak.</title>
        <authorList>
            <person name="Kelly M."/>
            <person name="Pasmans F."/>
            <person name="Shea T.P."/>
            <person name="Munoz J.F."/>
            <person name="Carranza S."/>
            <person name="Cuomo C.A."/>
            <person name="Martel A."/>
        </authorList>
    </citation>
    <scope>NUCLEOTIDE SEQUENCE [LARGE SCALE GENOMIC DNA]</scope>
    <source>
        <strain evidence="6 7">AMFP18/2</strain>
    </source>
</reference>
<evidence type="ECO:0000256" key="1">
    <source>
        <dbReference type="ARBA" id="ARBA00022490"/>
    </source>
</evidence>
<sequence>MSKSSTSGAAVPSVAAVAAAAAASAAAEAAAAVAASLELANSPVGLDAAPELPLVDWSTAEKKALLVSKKISQVELSALVVLKMIKHCKDGYPATCSGQLLGVDVTGKMQITNAFPFTAEAAVGGGAASLNAPTAAPAAMAVIDDALSTTVDGPAVNTTVSLTNDASDYQAQMMRCLRSLNYDANTVGWYQSAYMGSYWNQAFIEAQYNYQKALPHAVVVTYDHAKTSQGNLTLKALRLSDTFMAVYESRKFTMENILKHKLTPGTVFEVVPVKIQSSYLLNAALLELSNQPKLPDSSSLSSSFPLSLFSTDLSSDSTSLVPNFDNLELSSETYLEKHLEHLVESVEEHGQEQWRWQGWQRSFNKEQIKSQHHISQMNVENAAAIAAGNPPPYSEDELKTPLPSFSKVVSNEPSRLETLIISNQIDTYCKQINQFAGPALTKMFVAKSLQPEA</sequence>